<evidence type="ECO:0000256" key="1">
    <source>
        <dbReference type="SAM" id="MobiDB-lite"/>
    </source>
</evidence>
<name>A0A367GP82_9SPHI</name>
<sequence length="79" mass="8893">MYEGLETLLPPNDGRETPTLPPPRDPPPKLPPPPPRDTLPPPPPPPLRPPRCASAFSTVNEHKSALREAYRKFLYDLFM</sequence>
<feature type="region of interest" description="Disordered" evidence="1">
    <location>
        <begin position="1"/>
        <end position="53"/>
    </location>
</feature>
<keyword evidence="3" id="KW-1185">Reference proteome</keyword>
<protein>
    <submittedName>
        <fullName evidence="2">Uncharacterized protein</fullName>
    </submittedName>
</protein>
<evidence type="ECO:0000313" key="2">
    <source>
        <dbReference type="EMBL" id="RCH54878.1"/>
    </source>
</evidence>
<evidence type="ECO:0000313" key="3">
    <source>
        <dbReference type="Proteomes" id="UP000253209"/>
    </source>
</evidence>
<dbReference type="AlphaFoldDB" id="A0A367GP82"/>
<organism evidence="2 3">
    <name type="scientific">Mucilaginibacter hurinus</name>
    <dbReference type="NCBI Taxonomy" id="2201324"/>
    <lineage>
        <taxon>Bacteria</taxon>
        <taxon>Pseudomonadati</taxon>
        <taxon>Bacteroidota</taxon>
        <taxon>Sphingobacteriia</taxon>
        <taxon>Sphingobacteriales</taxon>
        <taxon>Sphingobacteriaceae</taxon>
        <taxon>Mucilaginibacter</taxon>
    </lineage>
</organism>
<dbReference type="Proteomes" id="UP000253209">
    <property type="component" value="Unassembled WGS sequence"/>
</dbReference>
<comment type="caution">
    <text evidence="2">The sequence shown here is derived from an EMBL/GenBank/DDBJ whole genome shotgun (WGS) entry which is preliminary data.</text>
</comment>
<feature type="compositionally biased region" description="Pro residues" evidence="1">
    <location>
        <begin position="19"/>
        <end position="49"/>
    </location>
</feature>
<reference evidence="2 3" key="1">
    <citation type="submission" date="2018-05" db="EMBL/GenBank/DDBJ databases">
        <title>Mucilaginibacter hurinus sp. nov., isolated from briquette warehouse soil.</title>
        <authorList>
            <person name="Choi L."/>
        </authorList>
    </citation>
    <scope>NUCLEOTIDE SEQUENCE [LARGE SCALE GENOMIC DNA]</scope>
    <source>
        <strain evidence="2 3">ZR32</strain>
    </source>
</reference>
<accession>A0A367GP82</accession>
<proteinExistence type="predicted"/>
<gene>
    <name evidence="2" type="ORF">DJ568_10380</name>
</gene>
<dbReference type="EMBL" id="QGDC01000005">
    <property type="protein sequence ID" value="RCH54878.1"/>
    <property type="molecule type" value="Genomic_DNA"/>
</dbReference>